<dbReference type="Proteomes" id="UP000693981">
    <property type="component" value="Unassembled WGS sequence"/>
</dbReference>
<keyword evidence="3 5" id="KW-0964">Secreted</keyword>
<evidence type="ECO:0000256" key="3">
    <source>
        <dbReference type="ARBA" id="ARBA00022525"/>
    </source>
</evidence>
<evidence type="ECO:0000313" key="6">
    <source>
        <dbReference type="EMBL" id="KAG7382498.1"/>
    </source>
</evidence>
<protein>
    <recommendedName>
        <fullName evidence="5">RxLR effector protein</fullName>
    </recommendedName>
</protein>
<comment type="subcellular location">
    <subcellularLocation>
        <location evidence="1 5">Secreted</location>
    </subcellularLocation>
</comment>
<reference evidence="6" key="1">
    <citation type="submission" date="2021-02" db="EMBL/GenBank/DDBJ databases">
        <authorList>
            <person name="Palmer J.M."/>
        </authorList>
    </citation>
    <scope>NUCLEOTIDE SEQUENCE</scope>
    <source>
        <strain evidence="6">SCRP23</strain>
    </source>
</reference>
<dbReference type="AlphaFoldDB" id="A0A8T1VQH2"/>
<proteinExistence type="inferred from homology"/>
<dbReference type="InterPro" id="IPR031825">
    <property type="entry name" value="RXLR"/>
</dbReference>
<comment type="similarity">
    <text evidence="2 5">Belongs to the RxLR effector family.</text>
</comment>
<name>A0A8T1VQH2_9STRA</name>
<organism evidence="6 7">
    <name type="scientific">Phytophthora boehmeriae</name>
    <dbReference type="NCBI Taxonomy" id="109152"/>
    <lineage>
        <taxon>Eukaryota</taxon>
        <taxon>Sar</taxon>
        <taxon>Stramenopiles</taxon>
        <taxon>Oomycota</taxon>
        <taxon>Peronosporomycetes</taxon>
        <taxon>Peronosporales</taxon>
        <taxon>Peronosporaceae</taxon>
        <taxon>Phytophthora</taxon>
    </lineage>
</organism>
<keyword evidence="7" id="KW-1185">Reference proteome</keyword>
<dbReference type="Pfam" id="PF16810">
    <property type="entry name" value="RXLR"/>
    <property type="match status" value="1"/>
</dbReference>
<comment type="caution">
    <text evidence="6">The sequence shown here is derived from an EMBL/GenBank/DDBJ whole genome shotgun (WGS) entry which is preliminary data.</text>
</comment>
<comment type="function">
    <text evidence="5">Effector that suppresses plant defense responses during pathogen infection.</text>
</comment>
<evidence type="ECO:0000256" key="2">
    <source>
        <dbReference type="ARBA" id="ARBA00010400"/>
    </source>
</evidence>
<gene>
    <name evidence="6" type="ORF">PHYBOEH_010466</name>
</gene>
<evidence type="ECO:0000256" key="4">
    <source>
        <dbReference type="ARBA" id="ARBA00022729"/>
    </source>
</evidence>
<evidence type="ECO:0000256" key="5">
    <source>
        <dbReference type="RuleBase" id="RU367124"/>
    </source>
</evidence>
<comment type="domain">
    <text evidence="5">The RxLR-dEER motif acts to carry the protein into the host cell cytoplasm through binding to cell surface phosphatidylinositol-3-phosphate.</text>
</comment>
<evidence type="ECO:0000313" key="7">
    <source>
        <dbReference type="Proteomes" id="UP000693981"/>
    </source>
</evidence>
<dbReference type="EMBL" id="JAGDFL010000714">
    <property type="protein sequence ID" value="KAG7382498.1"/>
    <property type="molecule type" value="Genomic_DNA"/>
</dbReference>
<evidence type="ECO:0000256" key="1">
    <source>
        <dbReference type="ARBA" id="ARBA00004613"/>
    </source>
</evidence>
<accession>A0A8T1VQH2</accession>
<keyword evidence="4" id="KW-0732">Signal</keyword>
<sequence>MSGVLSVASVSTEASPNPVRAITADYKRLLRVQDDADDEERVSFLGFLKNSFKKSNKKSKSVAGKNEKHLPSAEQLAMMPYSDDITYSFFKSWTDMKLPLTTVARIVKGDKDILKSFLKYQATLNAAKALR</sequence>